<proteinExistence type="predicted"/>
<evidence type="ECO:0000313" key="1">
    <source>
        <dbReference type="EMBL" id="CDW29876.1"/>
    </source>
</evidence>
<accession>A0A0K2TWX9</accession>
<dbReference type="EMBL" id="HACA01012515">
    <property type="protein sequence ID" value="CDW29876.1"/>
    <property type="molecule type" value="Transcribed_RNA"/>
</dbReference>
<protein>
    <submittedName>
        <fullName evidence="1">Uncharacterized protein</fullName>
    </submittedName>
</protein>
<organism evidence="1">
    <name type="scientific">Lepeophtheirus salmonis</name>
    <name type="common">Salmon louse</name>
    <name type="synonym">Caligus salmonis</name>
    <dbReference type="NCBI Taxonomy" id="72036"/>
    <lineage>
        <taxon>Eukaryota</taxon>
        <taxon>Metazoa</taxon>
        <taxon>Ecdysozoa</taxon>
        <taxon>Arthropoda</taxon>
        <taxon>Crustacea</taxon>
        <taxon>Multicrustacea</taxon>
        <taxon>Hexanauplia</taxon>
        <taxon>Copepoda</taxon>
        <taxon>Siphonostomatoida</taxon>
        <taxon>Caligidae</taxon>
        <taxon>Lepeophtheirus</taxon>
    </lineage>
</organism>
<name>A0A0K2TWX9_LEPSM</name>
<dbReference type="AlphaFoldDB" id="A0A0K2TWX9"/>
<reference evidence="1" key="1">
    <citation type="submission" date="2014-05" db="EMBL/GenBank/DDBJ databases">
        <authorList>
            <person name="Chronopoulou M."/>
        </authorList>
    </citation>
    <scope>NUCLEOTIDE SEQUENCE</scope>
    <source>
        <tissue evidence="1">Whole organism</tissue>
    </source>
</reference>
<sequence>MVNNANLNTLKYETKKNNIFENTPCESKLSVQIRKTK</sequence>